<dbReference type="GO" id="GO:0003677">
    <property type="term" value="F:DNA binding"/>
    <property type="evidence" value="ECO:0007669"/>
    <property type="project" value="UniProtKB-KW"/>
</dbReference>
<keyword evidence="1" id="KW-0805">Transcription regulation</keyword>
<dbReference type="PROSITE" id="PS50995">
    <property type="entry name" value="HTH_MARR_2"/>
    <property type="match status" value="1"/>
</dbReference>
<name>A0A1H8MN97_9BACL</name>
<evidence type="ECO:0000313" key="5">
    <source>
        <dbReference type="EMBL" id="QWU17878.1"/>
    </source>
</evidence>
<dbReference type="PRINTS" id="PR00598">
    <property type="entry name" value="HTHMARR"/>
</dbReference>
<dbReference type="SMART" id="SM00347">
    <property type="entry name" value="HTH_MARR"/>
    <property type="match status" value="1"/>
</dbReference>
<gene>
    <name evidence="5" type="ORF">KP014_12535</name>
    <name evidence="6" type="ORF">SAMN04487895_105316</name>
</gene>
<dbReference type="EMBL" id="FODH01000005">
    <property type="protein sequence ID" value="SEO18714.1"/>
    <property type="molecule type" value="Genomic_DNA"/>
</dbReference>
<accession>A0A1H8MN97</accession>
<evidence type="ECO:0000313" key="7">
    <source>
        <dbReference type="Proteomes" id="UP000198809"/>
    </source>
</evidence>
<dbReference type="InterPro" id="IPR036390">
    <property type="entry name" value="WH_DNA-bd_sf"/>
</dbReference>
<dbReference type="InterPro" id="IPR036388">
    <property type="entry name" value="WH-like_DNA-bd_sf"/>
</dbReference>
<feature type="domain" description="HTH marR-type" evidence="4">
    <location>
        <begin position="7"/>
        <end position="138"/>
    </location>
</feature>
<keyword evidence="8" id="KW-1185">Reference proteome</keyword>
<organism evidence="6 7">
    <name type="scientific">Paenibacillus sophorae</name>
    <dbReference type="NCBI Taxonomy" id="1333845"/>
    <lineage>
        <taxon>Bacteria</taxon>
        <taxon>Bacillati</taxon>
        <taxon>Bacillota</taxon>
        <taxon>Bacilli</taxon>
        <taxon>Bacillales</taxon>
        <taxon>Paenibacillaceae</taxon>
        <taxon>Paenibacillus</taxon>
    </lineage>
</organism>
<dbReference type="PANTHER" id="PTHR42756">
    <property type="entry name" value="TRANSCRIPTIONAL REGULATOR, MARR"/>
    <property type="match status" value="1"/>
</dbReference>
<evidence type="ECO:0000256" key="2">
    <source>
        <dbReference type="ARBA" id="ARBA00023125"/>
    </source>
</evidence>
<dbReference type="Proteomes" id="UP000683429">
    <property type="component" value="Chromosome"/>
</dbReference>
<evidence type="ECO:0000259" key="4">
    <source>
        <dbReference type="PROSITE" id="PS50995"/>
    </source>
</evidence>
<dbReference type="PROSITE" id="PS01117">
    <property type="entry name" value="HTH_MARR_1"/>
    <property type="match status" value="1"/>
</dbReference>
<dbReference type="InterPro" id="IPR000835">
    <property type="entry name" value="HTH_MarR-typ"/>
</dbReference>
<dbReference type="InterPro" id="IPR023187">
    <property type="entry name" value="Tscrpt_reg_MarR-type_CS"/>
</dbReference>
<reference evidence="5 8" key="2">
    <citation type="submission" date="2021-06" db="EMBL/GenBank/DDBJ databases">
        <title>Whole genome sequence of Paenibacillus sophorae DSM23020 for comparative genomics.</title>
        <authorList>
            <person name="Kim M.-J."/>
            <person name="Lee G."/>
            <person name="Shin J.-H."/>
        </authorList>
    </citation>
    <scope>NUCLEOTIDE SEQUENCE [LARGE SCALE GENOMIC DNA]</scope>
    <source>
        <strain evidence="5 8">DSM 23020</strain>
    </source>
</reference>
<dbReference type="EMBL" id="CP076607">
    <property type="protein sequence ID" value="QWU17878.1"/>
    <property type="molecule type" value="Genomic_DNA"/>
</dbReference>
<keyword evidence="2 6" id="KW-0238">DNA-binding</keyword>
<evidence type="ECO:0000313" key="6">
    <source>
        <dbReference type="EMBL" id="SEO18714.1"/>
    </source>
</evidence>
<evidence type="ECO:0000256" key="1">
    <source>
        <dbReference type="ARBA" id="ARBA00023015"/>
    </source>
</evidence>
<dbReference type="AlphaFoldDB" id="A0A1H8MN97"/>
<evidence type="ECO:0000313" key="8">
    <source>
        <dbReference type="Proteomes" id="UP000683429"/>
    </source>
</evidence>
<dbReference type="Gene3D" id="1.10.10.10">
    <property type="entry name" value="Winged helix-like DNA-binding domain superfamily/Winged helix DNA-binding domain"/>
    <property type="match status" value="1"/>
</dbReference>
<dbReference type="OrthoDB" id="2608936at2"/>
<dbReference type="Pfam" id="PF01047">
    <property type="entry name" value="MarR"/>
    <property type="match status" value="1"/>
</dbReference>
<dbReference type="RefSeq" id="WP_051500179.1">
    <property type="nucleotide sequence ID" value="NZ_CP076607.1"/>
</dbReference>
<dbReference type="STRING" id="1333845.SAMN04487895_105316"/>
<dbReference type="SUPFAM" id="SSF46785">
    <property type="entry name" value="Winged helix' DNA-binding domain"/>
    <property type="match status" value="1"/>
</dbReference>
<proteinExistence type="predicted"/>
<keyword evidence="3" id="KW-0804">Transcription</keyword>
<evidence type="ECO:0000256" key="3">
    <source>
        <dbReference type="ARBA" id="ARBA00023163"/>
    </source>
</evidence>
<dbReference type="Proteomes" id="UP000198809">
    <property type="component" value="Unassembled WGS sequence"/>
</dbReference>
<protein>
    <submittedName>
        <fullName evidence="6">DNA-binding transcriptional regulator, MarR family</fullName>
    </submittedName>
    <submittedName>
        <fullName evidence="5">MarR family transcriptional regulator</fullName>
    </submittedName>
</protein>
<dbReference type="PANTHER" id="PTHR42756:SF1">
    <property type="entry name" value="TRANSCRIPTIONAL REPRESSOR OF EMRAB OPERON"/>
    <property type="match status" value="1"/>
</dbReference>
<dbReference type="GO" id="GO:0003700">
    <property type="term" value="F:DNA-binding transcription factor activity"/>
    <property type="evidence" value="ECO:0007669"/>
    <property type="project" value="InterPro"/>
</dbReference>
<sequence>MSIKDREEAIHNVMNQMAGVQQKSQAFIERIIKPGSLTQNQIMLLIQLRLSGSLTITDVAEWFAVTPGAASSMCDKLEDLGLLQRMRTREDRRVVTIVLTEQGEQRILDLFSDFEASELTKISETLEKIYHLMAEIAH</sequence>
<reference evidence="6 7" key="1">
    <citation type="submission" date="2016-10" db="EMBL/GenBank/DDBJ databases">
        <authorList>
            <person name="de Groot N.N."/>
        </authorList>
    </citation>
    <scope>NUCLEOTIDE SEQUENCE [LARGE SCALE GENOMIC DNA]</scope>
    <source>
        <strain evidence="6 7">CGMCC 1.10238</strain>
    </source>
</reference>